<keyword evidence="3" id="KW-1185">Reference proteome</keyword>
<gene>
    <name evidence="2" type="ORF">SPIL2461_LOCUS14831</name>
</gene>
<sequence>DKTLDLDENSAIVSISLGRPGRPYVLRDDIFNPTTETEVLLPHGGLFKLGPDTNKSFYHAVRQTPTPEIAGARVSVTFRHVTSYEKAGELT</sequence>
<reference evidence="2" key="1">
    <citation type="submission" date="2021-02" db="EMBL/GenBank/DDBJ databases">
        <authorList>
            <person name="Dougan E. K."/>
            <person name="Rhodes N."/>
            <person name="Thang M."/>
            <person name="Chan C."/>
        </authorList>
    </citation>
    <scope>NUCLEOTIDE SEQUENCE</scope>
</reference>
<evidence type="ECO:0000313" key="2">
    <source>
        <dbReference type="EMBL" id="CAE7556712.1"/>
    </source>
</evidence>
<dbReference type="InterPro" id="IPR032854">
    <property type="entry name" value="ALKBH3"/>
</dbReference>
<dbReference type="Pfam" id="PF13532">
    <property type="entry name" value="2OG-FeII_Oxy_2"/>
    <property type="match status" value="1"/>
</dbReference>
<dbReference type="PROSITE" id="PS51471">
    <property type="entry name" value="FE2OG_OXY"/>
    <property type="match status" value="1"/>
</dbReference>
<organism evidence="2 3">
    <name type="scientific">Symbiodinium pilosum</name>
    <name type="common">Dinoflagellate</name>
    <dbReference type="NCBI Taxonomy" id="2952"/>
    <lineage>
        <taxon>Eukaryota</taxon>
        <taxon>Sar</taxon>
        <taxon>Alveolata</taxon>
        <taxon>Dinophyceae</taxon>
        <taxon>Suessiales</taxon>
        <taxon>Symbiodiniaceae</taxon>
        <taxon>Symbiodinium</taxon>
    </lineage>
</organism>
<dbReference type="AlphaFoldDB" id="A0A812TZQ8"/>
<evidence type="ECO:0000313" key="3">
    <source>
        <dbReference type="Proteomes" id="UP000649617"/>
    </source>
</evidence>
<dbReference type="Proteomes" id="UP000649617">
    <property type="component" value="Unassembled WGS sequence"/>
</dbReference>
<comment type="caution">
    <text evidence="2">The sequence shown here is derived from an EMBL/GenBank/DDBJ whole genome shotgun (WGS) entry which is preliminary data.</text>
</comment>
<feature type="non-terminal residue" evidence="2">
    <location>
        <position position="91"/>
    </location>
</feature>
<dbReference type="PANTHER" id="PTHR31212:SF4">
    <property type="entry name" value="ALPHA-KETOGLUTARATE-DEPENDENT DIOXYGENASE ALKB HOMOLOG 3"/>
    <property type="match status" value="1"/>
</dbReference>
<dbReference type="GO" id="GO:0051213">
    <property type="term" value="F:dioxygenase activity"/>
    <property type="evidence" value="ECO:0007669"/>
    <property type="project" value="InterPro"/>
</dbReference>
<accession>A0A812TZQ8</accession>
<dbReference type="InterPro" id="IPR027450">
    <property type="entry name" value="AlkB-like"/>
</dbReference>
<dbReference type="InterPro" id="IPR037151">
    <property type="entry name" value="AlkB-like_sf"/>
</dbReference>
<evidence type="ECO:0000259" key="1">
    <source>
        <dbReference type="PROSITE" id="PS51471"/>
    </source>
</evidence>
<protein>
    <recommendedName>
        <fullName evidence="1">Fe2OG dioxygenase domain-containing protein</fullName>
    </recommendedName>
</protein>
<feature type="domain" description="Fe2OG dioxygenase" evidence="1">
    <location>
        <begin position="1"/>
        <end position="82"/>
    </location>
</feature>
<dbReference type="SUPFAM" id="SSF51197">
    <property type="entry name" value="Clavaminate synthase-like"/>
    <property type="match status" value="1"/>
</dbReference>
<dbReference type="EMBL" id="CAJNIZ010034980">
    <property type="protein sequence ID" value="CAE7556712.1"/>
    <property type="molecule type" value="Genomic_DNA"/>
</dbReference>
<proteinExistence type="predicted"/>
<dbReference type="PANTHER" id="PTHR31212">
    <property type="entry name" value="ALPHA-KETOGLUTARATE-DEPENDENT DIOXYGENASE ALKB HOMOLOG 3"/>
    <property type="match status" value="1"/>
</dbReference>
<dbReference type="Gene3D" id="2.60.120.590">
    <property type="entry name" value="Alpha-ketoglutarate-dependent dioxygenase AlkB-like"/>
    <property type="match status" value="1"/>
</dbReference>
<name>A0A812TZQ8_SYMPI</name>
<feature type="non-terminal residue" evidence="2">
    <location>
        <position position="1"/>
    </location>
</feature>
<dbReference type="GO" id="GO:0006307">
    <property type="term" value="P:DNA alkylation repair"/>
    <property type="evidence" value="ECO:0007669"/>
    <property type="project" value="InterPro"/>
</dbReference>
<dbReference type="OrthoDB" id="414690at2759"/>
<dbReference type="InterPro" id="IPR005123">
    <property type="entry name" value="Oxoglu/Fe-dep_dioxygenase_dom"/>
</dbReference>